<feature type="coiled-coil region" evidence="1">
    <location>
        <begin position="36"/>
        <end position="70"/>
    </location>
</feature>
<evidence type="ECO:0000256" key="1">
    <source>
        <dbReference type="SAM" id="Coils"/>
    </source>
</evidence>
<comment type="caution">
    <text evidence="2">The sequence shown here is derived from an EMBL/GenBank/DDBJ whole genome shotgun (WGS) entry which is preliminary data.</text>
</comment>
<organism evidence="2 3">
    <name type="scientific">Colocasia esculenta</name>
    <name type="common">Wild taro</name>
    <name type="synonym">Arum esculentum</name>
    <dbReference type="NCBI Taxonomy" id="4460"/>
    <lineage>
        <taxon>Eukaryota</taxon>
        <taxon>Viridiplantae</taxon>
        <taxon>Streptophyta</taxon>
        <taxon>Embryophyta</taxon>
        <taxon>Tracheophyta</taxon>
        <taxon>Spermatophyta</taxon>
        <taxon>Magnoliopsida</taxon>
        <taxon>Liliopsida</taxon>
        <taxon>Araceae</taxon>
        <taxon>Aroideae</taxon>
        <taxon>Colocasieae</taxon>
        <taxon>Colocasia</taxon>
    </lineage>
</organism>
<dbReference type="EMBL" id="NMUH01001071">
    <property type="protein sequence ID" value="MQL88595.1"/>
    <property type="molecule type" value="Genomic_DNA"/>
</dbReference>
<gene>
    <name evidence="2" type="ORF">Taro_021147</name>
</gene>
<protein>
    <submittedName>
        <fullName evidence="2">Uncharacterized protein</fullName>
    </submittedName>
</protein>
<evidence type="ECO:0000313" key="3">
    <source>
        <dbReference type="Proteomes" id="UP000652761"/>
    </source>
</evidence>
<sequence length="96" mass="10764">MKVQDDVQSNSSHAALQSGSIHCDMLTAIPEIQGVRAREREMEARQQEQVEAMQDREREMQMRLEHLEAILSMNLPNASIGDCRLRGGTSCSHPTS</sequence>
<keyword evidence="1" id="KW-0175">Coiled coil</keyword>
<keyword evidence="3" id="KW-1185">Reference proteome</keyword>
<proteinExistence type="predicted"/>
<dbReference type="Proteomes" id="UP000652761">
    <property type="component" value="Unassembled WGS sequence"/>
</dbReference>
<dbReference type="AlphaFoldDB" id="A0A843UY88"/>
<evidence type="ECO:0000313" key="2">
    <source>
        <dbReference type="EMBL" id="MQL88595.1"/>
    </source>
</evidence>
<name>A0A843UY88_COLES</name>
<accession>A0A843UY88</accession>
<reference evidence="2" key="1">
    <citation type="submission" date="2017-07" db="EMBL/GenBank/DDBJ databases">
        <title>Taro Niue Genome Assembly and Annotation.</title>
        <authorList>
            <person name="Atibalentja N."/>
            <person name="Keating K."/>
            <person name="Fields C.J."/>
        </authorList>
    </citation>
    <scope>NUCLEOTIDE SEQUENCE</scope>
    <source>
        <strain evidence="2">Niue_2</strain>
        <tissue evidence="2">Leaf</tissue>
    </source>
</reference>